<dbReference type="STRING" id="568860.SAMN05421811_103211"/>
<protein>
    <submittedName>
        <fullName evidence="1">Uncharacterized protein</fullName>
    </submittedName>
</protein>
<evidence type="ECO:0000313" key="1">
    <source>
        <dbReference type="EMBL" id="SET49217.1"/>
    </source>
</evidence>
<evidence type="ECO:0000313" key="2">
    <source>
        <dbReference type="Proteomes" id="UP000199361"/>
    </source>
</evidence>
<dbReference type="EMBL" id="FOHX01000003">
    <property type="protein sequence ID" value="SET49217.1"/>
    <property type="molecule type" value="Genomic_DNA"/>
</dbReference>
<organism evidence="1 2">
    <name type="scientific">Nonomuraea wenchangensis</name>
    <dbReference type="NCBI Taxonomy" id="568860"/>
    <lineage>
        <taxon>Bacteria</taxon>
        <taxon>Bacillati</taxon>
        <taxon>Actinomycetota</taxon>
        <taxon>Actinomycetes</taxon>
        <taxon>Streptosporangiales</taxon>
        <taxon>Streptosporangiaceae</taxon>
        <taxon>Nonomuraea</taxon>
    </lineage>
</organism>
<name>A0A1I0EUH0_9ACTN</name>
<accession>A0A1I0EUH0</accession>
<proteinExistence type="predicted"/>
<keyword evidence="2" id="KW-1185">Reference proteome</keyword>
<dbReference type="AlphaFoldDB" id="A0A1I0EUH0"/>
<dbReference type="OrthoDB" id="3539310at2"/>
<gene>
    <name evidence="1" type="ORF">SAMN05421811_103211</name>
</gene>
<dbReference type="RefSeq" id="WP_091079425.1">
    <property type="nucleotide sequence ID" value="NZ_FOHX01000003.1"/>
</dbReference>
<reference evidence="1 2" key="1">
    <citation type="submission" date="2016-10" db="EMBL/GenBank/DDBJ databases">
        <authorList>
            <person name="de Groot N.N."/>
        </authorList>
    </citation>
    <scope>NUCLEOTIDE SEQUENCE [LARGE SCALE GENOMIC DNA]</scope>
    <source>
        <strain evidence="1 2">CGMCC 4.5598</strain>
    </source>
</reference>
<sequence length="150" mass="15142">MAISASGLYVSTFVDVLDTTQLALDLDLETHKVALFTNSLTTPNFTTDTAYGVSPYNANEVSGTGYTSGGALLTGTTFTGSGGVATFDASDVTWSSSTITGAKGALIYADALAGNNAIVLVNLGSDYSTSNGSLVISWSASGIFALTLAA</sequence>
<dbReference type="Proteomes" id="UP000199361">
    <property type="component" value="Unassembled WGS sequence"/>
</dbReference>